<dbReference type="PROSITE" id="PS51480">
    <property type="entry name" value="DHAL"/>
    <property type="match status" value="1"/>
</dbReference>
<dbReference type="PANTHER" id="PTHR28629:SF4">
    <property type="entry name" value="TRIOKINASE_FMN CYCLASE"/>
    <property type="match status" value="1"/>
</dbReference>
<evidence type="ECO:0000256" key="2">
    <source>
        <dbReference type="ARBA" id="ARBA00022741"/>
    </source>
</evidence>
<dbReference type="SMART" id="SM01120">
    <property type="entry name" value="Dak2"/>
    <property type="match status" value="1"/>
</dbReference>
<accession>A0A1J6ZJL8</accession>
<dbReference type="GO" id="GO:0005829">
    <property type="term" value="C:cytosol"/>
    <property type="evidence" value="ECO:0007669"/>
    <property type="project" value="TreeGrafter"/>
</dbReference>
<protein>
    <submittedName>
        <fullName evidence="7">DAK2 domain-containing protein</fullName>
    </submittedName>
</protein>
<evidence type="ECO:0000256" key="1">
    <source>
        <dbReference type="ARBA" id="ARBA00022679"/>
    </source>
</evidence>
<comment type="caution">
    <text evidence="7">The sequence shown here is derived from an EMBL/GenBank/DDBJ whole genome shotgun (WGS) entry which is preliminary data.</text>
</comment>
<dbReference type="InterPro" id="IPR050861">
    <property type="entry name" value="Dihydroxyacetone_Kinase"/>
</dbReference>
<gene>
    <name evidence="7" type="ORF">RK55_006390</name>
</gene>
<dbReference type="EMBL" id="JWSP02000004">
    <property type="protein sequence ID" value="PNO32848.1"/>
    <property type="molecule type" value="Genomic_DNA"/>
</dbReference>
<evidence type="ECO:0000313" key="8">
    <source>
        <dbReference type="Proteomes" id="UP000236163"/>
    </source>
</evidence>
<dbReference type="PANTHER" id="PTHR28629">
    <property type="entry name" value="TRIOKINASE/FMN CYCLASE"/>
    <property type="match status" value="1"/>
</dbReference>
<dbReference type="Pfam" id="PF02734">
    <property type="entry name" value="Dak2"/>
    <property type="match status" value="1"/>
</dbReference>
<dbReference type="GO" id="GO:0004371">
    <property type="term" value="F:glycerone kinase activity"/>
    <property type="evidence" value="ECO:0007669"/>
    <property type="project" value="InterPro"/>
</dbReference>
<dbReference type="InterPro" id="IPR004006">
    <property type="entry name" value="DhaK_dom"/>
</dbReference>
<organism evidence="7 8">
    <name type="scientific">Salmonella enterica subsp. houtenae serovar 50:g,z51:-</name>
    <dbReference type="NCBI Taxonomy" id="1173947"/>
    <lineage>
        <taxon>Bacteria</taxon>
        <taxon>Pseudomonadati</taxon>
        <taxon>Pseudomonadota</taxon>
        <taxon>Gammaproteobacteria</taxon>
        <taxon>Enterobacterales</taxon>
        <taxon>Enterobacteriaceae</taxon>
        <taxon>Salmonella</taxon>
    </lineage>
</organism>
<dbReference type="InterPro" id="IPR036117">
    <property type="entry name" value="DhaL_dom_sf"/>
</dbReference>
<dbReference type="STRING" id="523831.SEHO0A_03973"/>
<keyword evidence="2" id="KW-0547">Nucleotide-binding</keyword>
<feature type="domain" description="DhaL" evidence="5">
    <location>
        <begin position="1"/>
        <end position="183"/>
    </location>
</feature>
<evidence type="ECO:0000259" key="5">
    <source>
        <dbReference type="PROSITE" id="PS51480"/>
    </source>
</evidence>
<dbReference type="SUPFAM" id="SSF82549">
    <property type="entry name" value="DAK1/DegV-like"/>
    <property type="match status" value="1"/>
</dbReference>
<feature type="domain" description="DhaK" evidence="6">
    <location>
        <begin position="10"/>
        <end position="188"/>
    </location>
</feature>
<evidence type="ECO:0000259" key="6">
    <source>
        <dbReference type="PROSITE" id="PS51481"/>
    </source>
</evidence>
<dbReference type="GO" id="GO:0019563">
    <property type="term" value="P:glycerol catabolic process"/>
    <property type="evidence" value="ECO:0007669"/>
    <property type="project" value="TreeGrafter"/>
</dbReference>
<keyword evidence="4" id="KW-0067">ATP-binding</keyword>
<dbReference type="Gene3D" id="1.25.40.340">
    <property type="match status" value="1"/>
</dbReference>
<reference evidence="8" key="1">
    <citation type="submission" date="2017-12" db="EMBL/GenBank/DDBJ databases">
        <title>FDA dAtabase for Regulatory Grade micrObial Sequences (FDA-ARGOS): Supporting development and validation of Infectious Disease Dx tests.</title>
        <authorList>
            <person name="Sichtig H."/>
            <person name="Tallon L."/>
            <person name="Sadzewicz L."/>
            <person name="Sengamalay N."/>
            <person name="Nagaraj S."/>
            <person name="Vavikolanu K."/>
            <person name="Aluvathingal J."/>
            <person name="Nadendla S."/>
            <person name="Pirone D.C."/>
            <person name="Hoffman M."/>
            <person name="Muruvanda T."/>
            <person name="Allard M."/>
            <person name="Evans P."/>
        </authorList>
    </citation>
    <scope>NUCLEOTIDE SEQUENCE [LARGE SCALE GENOMIC DNA]</scope>
    <source>
        <strain evidence="8">FDAARGOS_55</strain>
    </source>
</reference>
<evidence type="ECO:0000256" key="4">
    <source>
        <dbReference type="ARBA" id="ARBA00022840"/>
    </source>
</evidence>
<name>A0A1J6ZJL8_SALHO</name>
<sequence>MQKPKKLFNNTDHIRSEIMQGLVYAGMGKIHALTAYCAVYRTIKSGVQTVIVSGGGSGHEPTFAGFVGEGGIDACALGEVFTSPSPDQIIEASRAVHQGSGAKPGDKTMVDALAAAAEQANTDVALQLPEALSRCAQAAMAGAERTCTMTARFGRAKNLGERAIGHCDPGAVSMALILQFMAEFAHQD</sequence>
<dbReference type="Proteomes" id="UP000236163">
    <property type="component" value="Unassembled WGS sequence"/>
</dbReference>
<keyword evidence="1" id="KW-0808">Transferase</keyword>
<evidence type="ECO:0000313" key="7">
    <source>
        <dbReference type="EMBL" id="PNO32848.1"/>
    </source>
</evidence>
<keyword evidence="3" id="KW-0418">Kinase</keyword>
<dbReference type="PROSITE" id="PS51481">
    <property type="entry name" value="DHAK"/>
    <property type="match status" value="1"/>
</dbReference>
<dbReference type="AlphaFoldDB" id="A0A1J6ZJL8"/>
<evidence type="ECO:0000256" key="3">
    <source>
        <dbReference type="ARBA" id="ARBA00022777"/>
    </source>
</evidence>
<dbReference type="InterPro" id="IPR004007">
    <property type="entry name" value="DhaL_dom"/>
</dbReference>
<dbReference type="GO" id="GO:0005524">
    <property type="term" value="F:ATP binding"/>
    <property type="evidence" value="ECO:0007669"/>
    <property type="project" value="UniProtKB-KW"/>
</dbReference>
<proteinExistence type="predicted"/>